<feature type="transmembrane region" description="Helical" evidence="20">
    <location>
        <begin position="968"/>
        <end position="987"/>
    </location>
</feature>
<dbReference type="NCBIfam" id="TIGR01116">
    <property type="entry name" value="ATPase-IIA1_Ca"/>
    <property type="match status" value="1"/>
</dbReference>
<dbReference type="InterPro" id="IPR023299">
    <property type="entry name" value="ATPase_P-typ_cyto_dom_N"/>
</dbReference>
<dbReference type="SMART" id="SM00831">
    <property type="entry name" value="Cation_ATPase_N"/>
    <property type="match status" value="1"/>
</dbReference>
<evidence type="ECO:0000256" key="18">
    <source>
        <dbReference type="ARBA" id="ARBA00023065"/>
    </source>
</evidence>
<dbReference type="PRINTS" id="PR00121">
    <property type="entry name" value="NAKATPASE"/>
</dbReference>
<comment type="cofactor">
    <cofactor evidence="1">
        <name>Mg(2+)</name>
        <dbReference type="ChEBI" id="CHEBI:18420"/>
    </cofactor>
</comment>
<evidence type="ECO:0000256" key="10">
    <source>
        <dbReference type="ARBA" id="ARBA00022741"/>
    </source>
</evidence>
<evidence type="ECO:0000256" key="2">
    <source>
        <dbReference type="ARBA" id="ARBA00004326"/>
    </source>
</evidence>
<dbReference type="GO" id="GO:0005524">
    <property type="term" value="F:ATP binding"/>
    <property type="evidence" value="ECO:0007669"/>
    <property type="project" value="UniProtKB-KW"/>
</dbReference>
<dbReference type="GO" id="GO:0016887">
    <property type="term" value="F:ATP hydrolysis activity"/>
    <property type="evidence" value="ECO:0007669"/>
    <property type="project" value="InterPro"/>
</dbReference>
<dbReference type="Pfam" id="PF00689">
    <property type="entry name" value="Cation_ATPase_C"/>
    <property type="match status" value="1"/>
</dbReference>
<dbReference type="Pfam" id="PF00690">
    <property type="entry name" value="Cation_ATPase_N"/>
    <property type="match status" value="1"/>
</dbReference>
<comment type="catalytic activity">
    <reaction evidence="20">
        <text>Ca(2+)(in) + ATP + H2O = Ca(2+)(out) + ADP + phosphate + H(+)</text>
        <dbReference type="Rhea" id="RHEA:18105"/>
        <dbReference type="ChEBI" id="CHEBI:15377"/>
        <dbReference type="ChEBI" id="CHEBI:15378"/>
        <dbReference type="ChEBI" id="CHEBI:29108"/>
        <dbReference type="ChEBI" id="CHEBI:30616"/>
        <dbReference type="ChEBI" id="CHEBI:43474"/>
        <dbReference type="ChEBI" id="CHEBI:456216"/>
        <dbReference type="EC" id="7.2.2.10"/>
    </reaction>
</comment>
<feature type="transmembrane region" description="Helical" evidence="20">
    <location>
        <begin position="337"/>
        <end position="360"/>
    </location>
</feature>
<dbReference type="InterPro" id="IPR023298">
    <property type="entry name" value="ATPase_P-typ_TM_dom_sf"/>
</dbReference>
<dbReference type="PANTHER" id="PTHR42861">
    <property type="entry name" value="CALCIUM-TRANSPORTING ATPASE"/>
    <property type="match status" value="1"/>
</dbReference>
<dbReference type="PROSITE" id="PS00154">
    <property type="entry name" value="ATPASE_E1_E2"/>
    <property type="match status" value="1"/>
</dbReference>
<organism evidence="22 23">
    <name type="scientific">Pleuronectes platessa</name>
    <name type="common">European plaice</name>
    <dbReference type="NCBI Taxonomy" id="8262"/>
    <lineage>
        <taxon>Eukaryota</taxon>
        <taxon>Metazoa</taxon>
        <taxon>Chordata</taxon>
        <taxon>Craniata</taxon>
        <taxon>Vertebrata</taxon>
        <taxon>Euteleostomi</taxon>
        <taxon>Actinopterygii</taxon>
        <taxon>Neopterygii</taxon>
        <taxon>Teleostei</taxon>
        <taxon>Neoteleostei</taxon>
        <taxon>Acanthomorphata</taxon>
        <taxon>Carangaria</taxon>
        <taxon>Pleuronectiformes</taxon>
        <taxon>Pleuronectoidei</taxon>
        <taxon>Pleuronectidae</taxon>
        <taxon>Pleuronectes</taxon>
    </lineage>
</organism>
<dbReference type="InterPro" id="IPR001757">
    <property type="entry name" value="P_typ_ATPase"/>
</dbReference>
<dbReference type="InterPro" id="IPR018303">
    <property type="entry name" value="ATPase_P-typ_P_site"/>
</dbReference>
<dbReference type="InterPro" id="IPR004014">
    <property type="entry name" value="ATPase_P-typ_cation-transptr_N"/>
</dbReference>
<dbReference type="NCBIfam" id="TIGR01494">
    <property type="entry name" value="ATPase_P-type"/>
    <property type="match status" value="2"/>
</dbReference>
<evidence type="ECO:0000256" key="8">
    <source>
        <dbReference type="ARBA" id="ARBA00022692"/>
    </source>
</evidence>
<proteinExistence type="inferred from homology"/>
<dbReference type="InterPro" id="IPR008250">
    <property type="entry name" value="ATPase_P-typ_transduc_dom_A_sf"/>
</dbReference>
<evidence type="ECO:0000256" key="11">
    <source>
        <dbReference type="ARBA" id="ARBA00022824"/>
    </source>
</evidence>
<dbReference type="InterPro" id="IPR036412">
    <property type="entry name" value="HAD-like_sf"/>
</dbReference>
<dbReference type="SUPFAM" id="SSF81665">
    <property type="entry name" value="Calcium ATPase, transmembrane domain M"/>
    <property type="match status" value="1"/>
</dbReference>
<keyword evidence="15" id="KW-0703">Sarcoplasmic reticulum</keyword>
<dbReference type="GO" id="GO:0046872">
    <property type="term" value="F:metal ion binding"/>
    <property type="evidence" value="ECO:0007669"/>
    <property type="project" value="UniProtKB-KW"/>
</dbReference>
<evidence type="ECO:0000256" key="7">
    <source>
        <dbReference type="ARBA" id="ARBA00022568"/>
    </source>
</evidence>
<evidence type="ECO:0000256" key="16">
    <source>
        <dbReference type="ARBA" id="ARBA00022967"/>
    </source>
</evidence>
<comment type="caution">
    <text evidence="20">Lacks conserved residue(s) required for the propagation of feature annotation.</text>
</comment>
<keyword evidence="12 20" id="KW-0106">Calcium</keyword>
<keyword evidence="17 20" id="KW-1133">Transmembrane helix</keyword>
<keyword evidence="18 20" id="KW-0406">Ion transport</keyword>
<keyword evidence="11" id="KW-0256">Endoplasmic reticulum</keyword>
<dbReference type="EMBL" id="CADEAL010003613">
    <property type="protein sequence ID" value="CAB1445284.1"/>
    <property type="molecule type" value="Genomic_DNA"/>
</dbReference>
<dbReference type="FunFam" id="3.40.1110.10:FF:000003">
    <property type="entry name" value="Calcium-transporting ATPase"/>
    <property type="match status" value="1"/>
</dbReference>
<feature type="transmembrane region" description="Helical" evidence="20">
    <location>
        <begin position="1007"/>
        <end position="1025"/>
    </location>
</feature>
<dbReference type="InterPro" id="IPR023214">
    <property type="entry name" value="HAD_sf"/>
</dbReference>
<protein>
    <recommendedName>
        <fullName evidence="20">Calcium-transporting ATPase</fullName>
        <ecNumber evidence="20">7.2.2.10</ecNumber>
    </recommendedName>
</protein>
<dbReference type="Gene3D" id="3.40.1110.10">
    <property type="entry name" value="Calcium-transporting ATPase, cytoplasmic domain N"/>
    <property type="match status" value="1"/>
</dbReference>
<dbReference type="Gene3D" id="1.20.1110.10">
    <property type="entry name" value="Calcium-transporting ATPase, transmembrane domain"/>
    <property type="match status" value="1"/>
</dbReference>
<dbReference type="InterPro" id="IPR006068">
    <property type="entry name" value="ATPase_P-typ_cation-transptr_C"/>
</dbReference>
<dbReference type="Proteomes" id="UP001153269">
    <property type="component" value="Unassembled WGS sequence"/>
</dbReference>
<dbReference type="PRINTS" id="PR00119">
    <property type="entry name" value="CATATPASE"/>
</dbReference>
<evidence type="ECO:0000256" key="20">
    <source>
        <dbReference type="RuleBase" id="RU361146"/>
    </source>
</evidence>
<keyword evidence="19 20" id="KW-0472">Membrane</keyword>
<dbReference type="Gene3D" id="2.70.150.10">
    <property type="entry name" value="Calcium-transporting ATPase, cytoplasmic transduction domain A"/>
    <property type="match status" value="1"/>
</dbReference>
<evidence type="ECO:0000256" key="14">
    <source>
        <dbReference type="ARBA" id="ARBA00022842"/>
    </source>
</evidence>
<keyword evidence="7 20" id="KW-0109">Calcium transport</keyword>
<dbReference type="AlphaFoldDB" id="A0A9N7VB28"/>
<dbReference type="FunFam" id="1.20.1110.10:FF:000065">
    <property type="entry name" value="Sarcoplasmic/endoplasmic reticulum calcium ATPase 1"/>
    <property type="match status" value="3"/>
</dbReference>
<evidence type="ECO:0000256" key="13">
    <source>
        <dbReference type="ARBA" id="ARBA00022840"/>
    </source>
</evidence>
<gene>
    <name evidence="22" type="ORF">PLEPLA_LOCUS33015</name>
</gene>
<dbReference type="InterPro" id="IPR005782">
    <property type="entry name" value="P-type_ATPase_IIA"/>
</dbReference>
<dbReference type="InterPro" id="IPR059000">
    <property type="entry name" value="ATPase_P-type_domA"/>
</dbReference>
<dbReference type="EC" id="7.2.2.10" evidence="20"/>
<keyword evidence="23" id="KW-1185">Reference proteome</keyword>
<evidence type="ECO:0000256" key="9">
    <source>
        <dbReference type="ARBA" id="ARBA00022723"/>
    </source>
</evidence>
<evidence type="ECO:0000256" key="6">
    <source>
        <dbReference type="ARBA" id="ARBA00022553"/>
    </source>
</evidence>
<evidence type="ECO:0000256" key="4">
    <source>
        <dbReference type="ARBA" id="ARBA00005675"/>
    </source>
</evidence>
<dbReference type="Pfam" id="PF08282">
    <property type="entry name" value="Hydrolase_3"/>
    <property type="match status" value="1"/>
</dbReference>
<dbReference type="SFLD" id="SFLDG00002">
    <property type="entry name" value="C1.7:_P-type_atpase_like"/>
    <property type="match status" value="1"/>
</dbReference>
<evidence type="ECO:0000256" key="17">
    <source>
        <dbReference type="ARBA" id="ARBA00022989"/>
    </source>
</evidence>
<keyword evidence="16" id="KW-1278">Translocase</keyword>
<evidence type="ECO:0000256" key="15">
    <source>
        <dbReference type="ARBA" id="ARBA00022951"/>
    </source>
</evidence>
<dbReference type="FunFam" id="3.40.50.1000:FF:000005">
    <property type="entry name" value="Calcium-transporting ATPase 1"/>
    <property type="match status" value="1"/>
</dbReference>
<evidence type="ECO:0000313" key="22">
    <source>
        <dbReference type="EMBL" id="CAB1445284.1"/>
    </source>
</evidence>
<keyword evidence="6" id="KW-0597">Phosphoprotein</keyword>
<comment type="subcellular location">
    <subcellularLocation>
        <location evidence="3">Endoplasmic reticulum membrane</location>
        <topology evidence="3">Multi-pass membrane protein</topology>
    </subcellularLocation>
    <subcellularLocation>
        <location evidence="20">Membrane</location>
        <topology evidence="20">Multi-pass membrane protein</topology>
    </subcellularLocation>
    <subcellularLocation>
        <location evidence="2">Sarcoplasmic reticulum membrane</location>
        <topology evidence="2">Multi-pass membrane protein</topology>
    </subcellularLocation>
</comment>
<dbReference type="SUPFAM" id="SSF81660">
    <property type="entry name" value="Metal cation-transporting ATPase, ATP-binding domain N"/>
    <property type="match status" value="1"/>
</dbReference>
<comment type="caution">
    <text evidence="22">The sequence shown here is derived from an EMBL/GenBank/DDBJ whole genome shotgun (WGS) entry which is preliminary data.</text>
</comment>
<dbReference type="GO" id="GO:0005388">
    <property type="term" value="F:P-type calcium transporter activity"/>
    <property type="evidence" value="ECO:0007669"/>
    <property type="project" value="UniProtKB-EC"/>
</dbReference>
<dbReference type="InterPro" id="IPR044492">
    <property type="entry name" value="P_typ_ATPase_HD_dom"/>
</dbReference>
<keyword evidence="9" id="KW-0479">Metal-binding</keyword>
<dbReference type="SUPFAM" id="SSF56784">
    <property type="entry name" value="HAD-like"/>
    <property type="match status" value="1"/>
</dbReference>
<keyword evidence="5 20" id="KW-0813">Transport</keyword>
<reference evidence="22" key="1">
    <citation type="submission" date="2020-03" db="EMBL/GenBank/DDBJ databases">
        <authorList>
            <person name="Weist P."/>
        </authorList>
    </citation>
    <scope>NUCLEOTIDE SEQUENCE</scope>
</reference>
<dbReference type="SFLD" id="SFLDF00027">
    <property type="entry name" value="p-type_atpase"/>
    <property type="match status" value="1"/>
</dbReference>
<sequence length="1035" mass="113918">MRRREEGFNKTTVSEPCRATQSCATLRHAVREEAVSVSAMENAHTKSVEEVYSYFCVNESTGLSLDEVKRQKEKWGLNELPAEEGKSLWELVLEQFEDLLVRILLLAACISFVLAWFEEGEETITAFVEPFVILLILIANAIVGVWQERNAEDAIEALKEYEPEMGKVYRQDRKTVQRIKAREIVPGDIVEVAVGDKVPADIRICSIKSTTLRVDQSILTGESVSVIKHTDPVPDPRAVNQDKKNMLFSGTNIASGKAVGVAVATGVNTEIGKIRDEMAATEQEKTPLQQKLDEFGEQLSKVISIICIAVWMINIGHFNDPVHGGSWIRGAVYYFKIAVALAVAAIPEGLPAVITTCLALGTRRMAKKNAIVRSLPSVETLGCTSVICSDKTGTLTTNQMSVCRMFIVNKAEGDSCSLSEFTITGSTYAPEGEVYQDDKQVKSSQYDGLVELATICALCNDSSLDFNEVKGVYEKVGEATETALTCLVEKMNVFDTEVNSLSKIDKANACNSVIKQLMKKEFTLEFSRDRKSMSVYCTPNKSRSSMGKMFVKGAPEGVIERCTHVRVGNSKVPLNKCTKEKIMSVIRDYGTGRDTLRCLALATRDSPPKMEDMILLDAAKFVDYESDLTFVGCVGMLDPPRQEVAASIKLCRKAGIRVIMITGDNKGTAVAICRRIGILSEEDDIERMAFTGREFDDLSPAAQLEAVTNARCFARVEPSHKSKIIEFLQGFDEITAMTGDGVNDAPALKKAEIGIAMGSGTAVAKSASEMVLADDNFSSIVAAVEEGRAIYNNMKQFIRYLISSNVGEVVCIFLTAALGFPEALIPVQLLWVNLVTDGLPATALGFNPPDLDIMDKPPRNAKEALISGWLFFRYLAIGCYVGAATVGAAAWWFILSDDGPQVTLYQLSHFLQCSSDNPEFEGLDCHVFESPYPMTMALSVLVTIEMCNALNSLSENQSLLRMPPWENVWLLGAICLSMSLHFLILYVEPLPVIFQITPLDVTQWMMVLKISLPVILLDELLKFLARNYSDLVKAK</sequence>
<evidence type="ECO:0000256" key="1">
    <source>
        <dbReference type="ARBA" id="ARBA00001946"/>
    </source>
</evidence>
<dbReference type="SUPFAM" id="SSF81653">
    <property type="entry name" value="Calcium ATPase, transduction domain A"/>
    <property type="match status" value="1"/>
</dbReference>
<feature type="transmembrane region" description="Helical" evidence="20">
    <location>
        <begin position="870"/>
        <end position="894"/>
    </location>
</feature>
<feature type="transmembrane region" description="Helical" evidence="20">
    <location>
        <begin position="797"/>
        <end position="818"/>
    </location>
</feature>
<keyword evidence="13 20" id="KW-0067">ATP-binding</keyword>
<feature type="transmembrane region" description="Helical" evidence="20">
    <location>
        <begin position="123"/>
        <end position="146"/>
    </location>
</feature>
<dbReference type="GO" id="GO:0033017">
    <property type="term" value="C:sarcoplasmic reticulum membrane"/>
    <property type="evidence" value="ECO:0007669"/>
    <property type="project" value="UniProtKB-SubCell"/>
</dbReference>
<evidence type="ECO:0000256" key="19">
    <source>
        <dbReference type="ARBA" id="ARBA00023136"/>
    </source>
</evidence>
<feature type="domain" description="Cation-transporting P-type ATPase N-terminal" evidence="21">
    <location>
        <begin position="42"/>
        <end position="116"/>
    </location>
</feature>
<dbReference type="Gene3D" id="3.40.50.1000">
    <property type="entry name" value="HAD superfamily/HAD-like"/>
    <property type="match status" value="1"/>
</dbReference>
<feature type="transmembrane region" description="Helical" evidence="20">
    <location>
        <begin position="299"/>
        <end position="317"/>
    </location>
</feature>
<dbReference type="SFLD" id="SFLDS00003">
    <property type="entry name" value="Haloacid_Dehalogenase"/>
    <property type="match status" value="1"/>
</dbReference>
<dbReference type="CDD" id="cd02083">
    <property type="entry name" value="P-type_ATPase_SERCA"/>
    <property type="match status" value="1"/>
</dbReference>
<evidence type="ECO:0000256" key="5">
    <source>
        <dbReference type="ARBA" id="ARBA00022448"/>
    </source>
</evidence>
<comment type="function">
    <text evidence="20">Catalyzes the hydrolysis of ATP coupled with the transport of calcium.</text>
</comment>
<evidence type="ECO:0000256" key="3">
    <source>
        <dbReference type="ARBA" id="ARBA00004477"/>
    </source>
</evidence>
<evidence type="ECO:0000256" key="12">
    <source>
        <dbReference type="ARBA" id="ARBA00022837"/>
    </source>
</evidence>
<feature type="transmembrane region" description="Helical" evidence="20">
    <location>
        <begin position="99"/>
        <end position="117"/>
    </location>
</feature>
<keyword evidence="14" id="KW-0460">Magnesium</keyword>
<dbReference type="FunFam" id="2.70.150.10:FF:000143">
    <property type="entry name" value="Calcium-transporting ATPase"/>
    <property type="match status" value="1"/>
</dbReference>
<keyword evidence="8 20" id="KW-0812">Transmembrane</keyword>
<dbReference type="Pfam" id="PF13246">
    <property type="entry name" value="Cation_ATPase"/>
    <property type="match status" value="1"/>
</dbReference>
<evidence type="ECO:0000259" key="21">
    <source>
        <dbReference type="SMART" id="SM00831"/>
    </source>
</evidence>
<evidence type="ECO:0000313" key="23">
    <source>
        <dbReference type="Proteomes" id="UP001153269"/>
    </source>
</evidence>
<keyword evidence="10 20" id="KW-0547">Nucleotide-binding</keyword>
<dbReference type="Pfam" id="PF00122">
    <property type="entry name" value="E1-E2_ATPase"/>
    <property type="match status" value="1"/>
</dbReference>
<accession>A0A9N7VB28</accession>
<comment type="similarity">
    <text evidence="4 20">Belongs to the cation transport ATPase (P-type) (TC 3.A.3) family. Type IIA subfamily.</text>
</comment>
<name>A0A9N7VB28_PLEPL</name>